<keyword evidence="2" id="KW-1185">Reference proteome</keyword>
<dbReference type="RefSeq" id="WP_092365556.1">
    <property type="nucleotide sequence ID" value="NZ_FNYD01000004.1"/>
</dbReference>
<evidence type="ECO:0000313" key="1">
    <source>
        <dbReference type="EMBL" id="SEJ37650.1"/>
    </source>
</evidence>
<proteinExistence type="predicted"/>
<reference evidence="1 2" key="1">
    <citation type="submission" date="2016-10" db="EMBL/GenBank/DDBJ databases">
        <authorList>
            <person name="de Groot N.N."/>
        </authorList>
    </citation>
    <scope>NUCLEOTIDE SEQUENCE [LARGE SCALE GENOMIC DNA]</scope>
    <source>
        <strain evidence="1 2">DSM 29340</strain>
    </source>
</reference>
<evidence type="ECO:0000313" key="2">
    <source>
        <dbReference type="Proteomes" id="UP000199379"/>
    </source>
</evidence>
<dbReference type="EMBL" id="FNYD01000004">
    <property type="protein sequence ID" value="SEJ37650.1"/>
    <property type="molecule type" value="Genomic_DNA"/>
</dbReference>
<evidence type="ECO:0008006" key="3">
    <source>
        <dbReference type="Google" id="ProtNLM"/>
    </source>
</evidence>
<dbReference type="OrthoDB" id="7956241at2"/>
<dbReference type="STRING" id="1227549.SAMN05444007_104298"/>
<accession>A0A1H6YK89</accession>
<protein>
    <recommendedName>
        <fullName evidence="3">Translocase</fullName>
    </recommendedName>
</protein>
<sequence length="328" mass="34741">MDFKRRVMMWGGTIGCALGIGFVMQSTAQPERVMHAPSPVAQLSVRAPNPSTDVDDYAMLDVTGIILTSALTEIPEPDRLTLPLQEGERLASMAGVEQAAPEDPAVPILGCQVAAEASVLPMARVELSISAPCYGGQRVTIHHSGLAFTEVTDAEGALDVIVPALSRQAVFVISLDNGKGNVVQARVDDLHAYDRVAVQWAGPVELQVHAREFGADYGGPGHVWAASAAKGAGAVVRLGRTDTLSPKLAQVYTFPTAYAGRNGEVSISIEAEVTADNCARDITAQSLELRGEGPLRTRDLMLSMPNCDATGDFLVLNNLIEDLKIAAK</sequence>
<dbReference type="Proteomes" id="UP000199379">
    <property type="component" value="Unassembled WGS sequence"/>
</dbReference>
<gene>
    <name evidence="1" type="ORF">SAMN05444007_104298</name>
</gene>
<name>A0A1H6YK89_9RHOB</name>
<dbReference type="AlphaFoldDB" id="A0A1H6YK89"/>
<organism evidence="1 2">
    <name type="scientific">Cribrihabitans marinus</name>
    <dbReference type="NCBI Taxonomy" id="1227549"/>
    <lineage>
        <taxon>Bacteria</taxon>
        <taxon>Pseudomonadati</taxon>
        <taxon>Pseudomonadota</taxon>
        <taxon>Alphaproteobacteria</taxon>
        <taxon>Rhodobacterales</taxon>
        <taxon>Paracoccaceae</taxon>
        <taxon>Cribrihabitans</taxon>
    </lineage>
</organism>